<comment type="subunit">
    <text evidence="9">The Tat system comprises two distinct complexes: a TatABC complex, containing multiple copies of TatA, TatB and TatC subunits, and a separate TatA complex, containing only TatA subunits. Substrates initially bind to the TatABC complex, which probably triggers association of the separate TatA complex to form the active translocon.</text>
</comment>
<dbReference type="Pfam" id="PF02416">
    <property type="entry name" value="TatA_B_E"/>
    <property type="match status" value="1"/>
</dbReference>
<evidence type="ECO:0000256" key="8">
    <source>
        <dbReference type="ARBA" id="ARBA00023136"/>
    </source>
</evidence>
<keyword evidence="4 9" id="KW-0812">Transmembrane</keyword>
<evidence type="ECO:0000256" key="1">
    <source>
        <dbReference type="ARBA" id="ARBA00004162"/>
    </source>
</evidence>
<dbReference type="NCBIfam" id="TIGR01411">
    <property type="entry name" value="tatAE"/>
    <property type="match status" value="1"/>
</dbReference>
<dbReference type="HAMAP" id="MF_00236">
    <property type="entry name" value="TatA_E"/>
    <property type="match status" value="1"/>
</dbReference>
<evidence type="ECO:0000256" key="5">
    <source>
        <dbReference type="ARBA" id="ARBA00022927"/>
    </source>
</evidence>
<accession>A0A173LLE2</accession>
<evidence type="ECO:0000256" key="6">
    <source>
        <dbReference type="ARBA" id="ARBA00022989"/>
    </source>
</evidence>
<comment type="function">
    <text evidence="9">Part of the twin-arginine translocation (Tat) system that transports large folded proteins containing a characteristic twin-arginine motif in their signal peptide across membranes. TatA could form the protein-conducting channel of the Tat system.</text>
</comment>
<dbReference type="GO" id="GO:0033281">
    <property type="term" value="C:TAT protein transport complex"/>
    <property type="evidence" value="ECO:0007669"/>
    <property type="project" value="UniProtKB-UniRule"/>
</dbReference>
<comment type="similarity">
    <text evidence="9">Belongs to the TatA/E family.</text>
</comment>
<dbReference type="Gene3D" id="1.20.5.3310">
    <property type="match status" value="1"/>
</dbReference>
<keyword evidence="8 9" id="KW-0472">Membrane</keyword>
<name>A0A173LLE2_9ACTN</name>
<keyword evidence="3 9" id="KW-1003">Cell membrane</keyword>
<evidence type="ECO:0000313" key="11">
    <source>
        <dbReference type="EMBL" id="ANI92404.1"/>
    </source>
</evidence>
<sequence length="146" mass="16455">MGGLSPWHLLIFLAVVVLLFGAKKLPDAARGLGRSMRIFKSEVKEMQHEGKDGEQPQQALPSNAQYPQGDQQYQQYAQPQQNFQQPQQAYQQQPQQQGGFQQGYQQPQQQGGFQQGYQQPQQQNVNPGQPYNPGENAPYNPGTQNQ</sequence>
<dbReference type="InterPro" id="IPR003369">
    <property type="entry name" value="TatA/B/E"/>
</dbReference>
<gene>
    <name evidence="9" type="primary">tatA</name>
    <name evidence="11" type="ORF">BJL86_1627</name>
</gene>
<evidence type="ECO:0000256" key="3">
    <source>
        <dbReference type="ARBA" id="ARBA00022475"/>
    </source>
</evidence>
<dbReference type="AlphaFoldDB" id="A0A173LLE2"/>
<feature type="region of interest" description="Disordered" evidence="10">
    <location>
        <begin position="43"/>
        <end position="146"/>
    </location>
</feature>
<keyword evidence="7 9" id="KW-0811">Translocation</keyword>
<evidence type="ECO:0000313" key="12">
    <source>
        <dbReference type="Proteomes" id="UP000186104"/>
    </source>
</evidence>
<dbReference type="OrthoDB" id="5245163at2"/>
<dbReference type="GO" id="GO:0043953">
    <property type="term" value="P:protein transport by the Tat complex"/>
    <property type="evidence" value="ECO:0007669"/>
    <property type="project" value="UniProtKB-UniRule"/>
</dbReference>
<keyword evidence="5 9" id="KW-0653">Protein transport</keyword>
<feature type="compositionally biased region" description="Low complexity" evidence="10">
    <location>
        <begin position="63"/>
        <end position="134"/>
    </location>
</feature>
<evidence type="ECO:0000256" key="10">
    <source>
        <dbReference type="SAM" id="MobiDB-lite"/>
    </source>
</evidence>
<dbReference type="Proteomes" id="UP000186104">
    <property type="component" value="Chromosome"/>
</dbReference>
<dbReference type="NCBIfam" id="NF001854">
    <property type="entry name" value="PRK00575.1"/>
    <property type="match status" value="1"/>
</dbReference>
<organism evidence="11 12">
    <name type="scientific">Dietzia timorensis</name>
    <dbReference type="NCBI Taxonomy" id="499555"/>
    <lineage>
        <taxon>Bacteria</taxon>
        <taxon>Bacillati</taxon>
        <taxon>Actinomycetota</taxon>
        <taxon>Actinomycetes</taxon>
        <taxon>Mycobacteriales</taxon>
        <taxon>Dietziaceae</taxon>
        <taxon>Dietzia</taxon>
    </lineage>
</organism>
<protein>
    <recommendedName>
        <fullName evidence="9">Sec-independent protein translocase protein TatA</fullName>
    </recommendedName>
</protein>
<comment type="subcellular location">
    <subcellularLocation>
        <location evidence="1 9">Cell membrane</location>
        <topology evidence="1 9">Single-pass membrane protein</topology>
    </subcellularLocation>
</comment>
<proteinExistence type="inferred from homology"/>
<evidence type="ECO:0000256" key="2">
    <source>
        <dbReference type="ARBA" id="ARBA00022448"/>
    </source>
</evidence>
<evidence type="ECO:0000256" key="4">
    <source>
        <dbReference type="ARBA" id="ARBA00022692"/>
    </source>
</evidence>
<evidence type="ECO:0000256" key="9">
    <source>
        <dbReference type="HAMAP-Rule" id="MF_00236"/>
    </source>
</evidence>
<dbReference type="PANTHER" id="PTHR42982">
    <property type="entry name" value="SEC-INDEPENDENT PROTEIN TRANSLOCASE PROTEIN TATA"/>
    <property type="match status" value="1"/>
</dbReference>
<feature type="compositionally biased region" description="Basic and acidic residues" evidence="10">
    <location>
        <begin position="43"/>
        <end position="54"/>
    </location>
</feature>
<dbReference type="PANTHER" id="PTHR42982:SF8">
    <property type="entry name" value="SEC-INDEPENDENT PROTEIN TRANSLOCASE PROTEIN TATA"/>
    <property type="match status" value="1"/>
</dbReference>
<dbReference type="KEGG" id="dtm:BJL86_1627"/>
<keyword evidence="2 9" id="KW-0813">Transport</keyword>
<evidence type="ECO:0000256" key="7">
    <source>
        <dbReference type="ARBA" id="ARBA00023010"/>
    </source>
</evidence>
<reference evidence="11 12" key="1">
    <citation type="submission" date="2016-06" db="EMBL/GenBank/DDBJ databases">
        <title>Complete genome sequence of a saline-alkali tolerant type strain Dietzia timorensis ID05-A0528T.</title>
        <authorList>
            <person name="Wu X."/>
        </authorList>
    </citation>
    <scope>NUCLEOTIDE SEQUENCE [LARGE SCALE GENOMIC DNA]</scope>
    <source>
        <strain evidence="11 12">ID05-A0528</strain>
    </source>
</reference>
<dbReference type="InterPro" id="IPR006312">
    <property type="entry name" value="TatA/E"/>
</dbReference>
<dbReference type="GO" id="GO:0008320">
    <property type="term" value="F:protein transmembrane transporter activity"/>
    <property type="evidence" value="ECO:0007669"/>
    <property type="project" value="UniProtKB-UniRule"/>
</dbReference>
<keyword evidence="6 9" id="KW-1133">Transmembrane helix</keyword>
<dbReference type="EMBL" id="CP015961">
    <property type="protein sequence ID" value="ANI92404.1"/>
    <property type="molecule type" value="Genomic_DNA"/>
</dbReference>
<keyword evidence="12" id="KW-1185">Reference proteome</keyword>
<dbReference type="STRING" id="499555.BJL86_1627"/>